<evidence type="ECO:0000313" key="5">
    <source>
        <dbReference type="Proteomes" id="UP000719942"/>
    </source>
</evidence>
<feature type="transmembrane region" description="Helical" evidence="2">
    <location>
        <begin position="65"/>
        <end position="82"/>
    </location>
</feature>
<feature type="transmembrane region" description="Helical" evidence="2">
    <location>
        <begin position="89"/>
        <end position="105"/>
    </location>
</feature>
<comment type="caution">
    <text evidence="4">The sequence shown here is derived from an EMBL/GenBank/DDBJ whole genome shotgun (WGS) entry which is preliminary data.</text>
</comment>
<keyword evidence="2" id="KW-0812">Transmembrane</keyword>
<reference evidence="4 5" key="1">
    <citation type="submission" date="2021-03" db="EMBL/GenBank/DDBJ databases">
        <title>Caproiciproducens sp. nov. isolated from feces of cow.</title>
        <authorList>
            <person name="Choi J.-Y."/>
        </authorList>
    </citation>
    <scope>NUCLEOTIDE SEQUENCE [LARGE SCALE GENOMIC DNA]</scope>
    <source>
        <strain evidence="4 5">AGMB10547</strain>
    </source>
</reference>
<feature type="domain" description="Prepilin type IV endopeptidase peptidase" evidence="3">
    <location>
        <begin position="96"/>
        <end position="211"/>
    </location>
</feature>
<gene>
    <name evidence="4" type="ORF">J5W02_01885</name>
</gene>
<feature type="transmembrane region" description="Helical" evidence="2">
    <location>
        <begin position="182"/>
        <end position="215"/>
    </location>
</feature>
<feature type="transmembrane region" description="Helical" evidence="2">
    <location>
        <begin position="12"/>
        <end position="33"/>
    </location>
</feature>
<evidence type="ECO:0000256" key="1">
    <source>
        <dbReference type="ARBA" id="ARBA00005801"/>
    </source>
</evidence>
<dbReference type="PANTHER" id="PTHR30487:SF0">
    <property type="entry name" value="PREPILIN LEADER PEPTIDASE_N-METHYLTRANSFERASE-RELATED"/>
    <property type="match status" value="1"/>
</dbReference>
<feature type="transmembrane region" description="Helical" evidence="2">
    <location>
        <begin position="147"/>
        <end position="170"/>
    </location>
</feature>
<feature type="transmembrane region" description="Helical" evidence="2">
    <location>
        <begin position="117"/>
        <end position="135"/>
    </location>
</feature>
<dbReference type="Gene3D" id="1.20.120.1220">
    <property type="match status" value="1"/>
</dbReference>
<organism evidence="4 5">
    <name type="scientific">Caproiciproducens faecalis</name>
    <dbReference type="NCBI Taxonomy" id="2820301"/>
    <lineage>
        <taxon>Bacteria</taxon>
        <taxon>Bacillati</taxon>
        <taxon>Bacillota</taxon>
        <taxon>Clostridia</taxon>
        <taxon>Eubacteriales</taxon>
        <taxon>Acutalibacteraceae</taxon>
        <taxon>Caproiciproducens</taxon>
    </lineage>
</organism>
<evidence type="ECO:0000256" key="2">
    <source>
        <dbReference type="SAM" id="Phobius"/>
    </source>
</evidence>
<feature type="transmembrane region" description="Helical" evidence="2">
    <location>
        <begin position="227"/>
        <end position="253"/>
    </location>
</feature>
<dbReference type="PANTHER" id="PTHR30487">
    <property type="entry name" value="TYPE 4 PREPILIN-LIKE PROTEINS LEADER PEPTIDE-PROCESSING ENZYME"/>
    <property type="match status" value="1"/>
</dbReference>
<dbReference type="Pfam" id="PF01478">
    <property type="entry name" value="Peptidase_A24"/>
    <property type="match status" value="1"/>
</dbReference>
<dbReference type="RefSeq" id="WP_219963955.1">
    <property type="nucleotide sequence ID" value="NZ_JAGFNZ010000001.1"/>
</dbReference>
<dbReference type="InterPro" id="IPR000045">
    <property type="entry name" value="Prepilin_IV_endopep_pep"/>
</dbReference>
<sequence>MSSLNLADAQRVYDFVVCLFCIPTAAVLANLSVGLFNALPARWFCDYDEQPGDDLYRKRLFFKPYGIRMTVVLSLSFIITYFQYKGNILYFYAFCAACVVLLMIAEADHKYFIIPDQFTLVLFVIFAAVSLYDLLSGSRLFHANWLSPLYGGAAGLVLLFLFAAVGRIVYRKEAMGFGDVKLFAAAGILTGFPDFFLVFFMTIFLAFFYILYLLLRKRFRRDLSIPLGPYLCLSLLLFMTFHCQIQSFIVWYMSLLNM</sequence>
<dbReference type="InterPro" id="IPR050882">
    <property type="entry name" value="Prepilin_peptidase/N-MTase"/>
</dbReference>
<comment type="similarity">
    <text evidence="1">Belongs to the peptidase A24 family.</text>
</comment>
<name>A0ABS7DKC2_9FIRM</name>
<keyword evidence="2" id="KW-1133">Transmembrane helix</keyword>
<evidence type="ECO:0000259" key="3">
    <source>
        <dbReference type="Pfam" id="PF01478"/>
    </source>
</evidence>
<dbReference type="Proteomes" id="UP000719942">
    <property type="component" value="Unassembled WGS sequence"/>
</dbReference>
<evidence type="ECO:0000313" key="4">
    <source>
        <dbReference type="EMBL" id="MBW7571551.1"/>
    </source>
</evidence>
<protein>
    <submittedName>
        <fullName evidence="4">Prepilin peptidase</fullName>
    </submittedName>
</protein>
<accession>A0ABS7DKC2</accession>
<dbReference type="EMBL" id="JAGFNZ010000001">
    <property type="protein sequence ID" value="MBW7571551.1"/>
    <property type="molecule type" value="Genomic_DNA"/>
</dbReference>
<proteinExistence type="inferred from homology"/>
<keyword evidence="5" id="KW-1185">Reference proteome</keyword>
<keyword evidence="2" id="KW-0472">Membrane</keyword>